<organism evidence="1">
    <name type="scientific">Clostridioides difficile</name>
    <name type="common">Peptoclostridium difficile</name>
    <dbReference type="NCBI Taxonomy" id="1496"/>
    <lineage>
        <taxon>Bacteria</taxon>
        <taxon>Bacillati</taxon>
        <taxon>Bacillota</taxon>
        <taxon>Clostridia</taxon>
        <taxon>Peptostreptococcales</taxon>
        <taxon>Peptostreptococcaceae</taxon>
        <taxon>Clostridioides</taxon>
    </lineage>
</organism>
<dbReference type="KEGG" id="pdf:CD630DERM_18900"/>
<dbReference type="GO" id="GO:0005886">
    <property type="term" value="C:plasma membrane"/>
    <property type="evidence" value="ECO:0007669"/>
    <property type="project" value="UniProtKB-SubCell"/>
</dbReference>
<gene>
    <name evidence="1" type="ORF">NCTC13307_02462</name>
</gene>
<evidence type="ECO:0000313" key="1">
    <source>
        <dbReference type="EMBL" id="SUY24783.1"/>
    </source>
</evidence>
<dbReference type="PANTHER" id="PTHR37305:SF1">
    <property type="entry name" value="MEMBRANE PROTEIN"/>
    <property type="match status" value="1"/>
</dbReference>
<dbReference type="EMBL" id="UFWD01000001">
    <property type="protein sequence ID" value="SUY24783.1"/>
    <property type="molecule type" value="Genomic_DNA"/>
</dbReference>
<dbReference type="GO" id="GO:0140359">
    <property type="term" value="F:ABC-type transporter activity"/>
    <property type="evidence" value="ECO:0007669"/>
    <property type="project" value="InterPro"/>
</dbReference>
<keyword evidence="1" id="KW-0472">Membrane</keyword>
<dbReference type="AlphaFoldDB" id="A0A381IAG1"/>
<accession>A0A381IAG1</accession>
<name>A0A381IAG1_CLODI</name>
<dbReference type="Pfam" id="PF12679">
    <property type="entry name" value="ABC2_membrane_2"/>
    <property type="match status" value="1"/>
</dbReference>
<dbReference type="PANTHER" id="PTHR37305">
    <property type="entry name" value="INTEGRAL MEMBRANE PROTEIN-RELATED"/>
    <property type="match status" value="1"/>
</dbReference>
<keyword evidence="1" id="KW-0812">Transmembrane</keyword>
<proteinExistence type="predicted"/>
<sequence>MSTLIKFELKKIIKRKSTIAVILGSLFLSIILFALMPIQEKANDESGKEYRGLQAIELKKQQSKLNDGYITDKKVENSIREYQKMFNNPNNITTDEGGFSNFKPDIYWKFFYPNKAFYNFIIESYSNPNDYNPEIIKSMPLEDGVNFYKFRNEKVNTILNMEYPDKNYTQKEKDFWLSKNKDIEEPYLNGYYQGWNYFLLARDLLIFTIMAVCISIASVFSGEYQSGADSVVLTSKYGKTKVITAKIISSFLFGTIIFVINTIVSIGILLLSFGIDGWNLPLQLTTSSIPYPYTFLQAILLSVLIIYMILILLISFTLLLSSYMKSPFPVLITNIILLFVPIFFKYSETNKLYNQILRILPSNAISFSFTDYIDYKFGNLIVTLPTMIIFTCLVLTVVFLPFVKNNFKKHQVN</sequence>
<reference evidence="1" key="1">
    <citation type="submission" date="2018-06" db="EMBL/GenBank/DDBJ databases">
        <authorList>
            <consortium name="Pathogen Informatics"/>
            <person name="Doyle S."/>
        </authorList>
    </citation>
    <scope>NUCLEOTIDE SEQUENCE</scope>
    <source>
        <strain evidence="1">NCTC13307</strain>
    </source>
</reference>
<protein>
    <submittedName>
        <fullName evidence="1">Putative transmembrane protein</fullName>
    </submittedName>
</protein>
<dbReference type="RefSeq" id="WP_011861380.1">
    <property type="nucleotide sequence ID" value="NZ_CAADAA010000007.1"/>
</dbReference>